<keyword evidence="4" id="KW-1185">Reference proteome</keyword>
<dbReference type="AlphaFoldDB" id="Q88P20"/>
<proteinExistence type="predicted"/>
<accession>Q88P20</accession>
<dbReference type="KEGG" id="ppu:PP_1033"/>
<feature type="domain" description="Sulfatase N-terminal" evidence="2">
    <location>
        <begin position="287"/>
        <end position="565"/>
    </location>
</feature>
<dbReference type="OrthoDB" id="9803751at2"/>
<gene>
    <name evidence="3" type="ordered locus">PP_1033</name>
</gene>
<evidence type="ECO:0000259" key="2">
    <source>
        <dbReference type="Pfam" id="PF00884"/>
    </source>
</evidence>
<dbReference type="Pfam" id="PF00884">
    <property type="entry name" value="Sulfatase"/>
    <property type="match status" value="1"/>
</dbReference>
<sequence length="662" mass="74355">MGCLSLKTGCAGAGLLPAYRFRQDAGSVNAKVDTMWLRNSLLHISLLLAAGLLLAPKIILIEFFSYRWVETGVFDIALYLLQDVLLVVALYVIAANTITRNKFNFYLLSIASGALLLFLLVDMRVRELWLKPLDWQLISYSLQNASNLTSGAEVFLTQAAGFGHTFRFIVFVLFLAYLATWSFAGLATYIAYKEQRTRTVKKRQHLWASLLVIGALLFGSIHAKSARYHLNENIVISPLVTTLRNTTSLTLTAAPHRPSLPFEQPAYPLTSVNEIQKLQSHPTPDFKNLVFIVLESVRWNSVFAPDIKTAERYPTFDKLAREGMLFKSYVSVPHSSKGYHAILTGLHAYPDIEIKEAMYLLQPSVIHELKNRKNMEAVAFSSLYLQFENMEGFLKSIGVSNAYGISELIPAENRSQNASSFGESDEQLFSSSIAYLENIKKNGKGFIALYFPSAAHYPYQCSQGPPLQSELEKYEDCIAKTDSVLGEMLTSFDKQGLLDSTLFVLVGDHGESFGEHGLFIHNASMHEEEVSVPLIFWSNGKSLPKPASTTSHQIDVAPTVADFFDVTESSLSVQGISLLREQGKRTFFMSTFFDQLASALVEHPYKYIYEFSSDTLTKYNLEDDPQEKHPQRVEGDEFIAVRSRLLSYNAYQKALFARKPEE</sequence>
<dbReference type="PANTHER" id="PTHR43751">
    <property type="entry name" value="SULFATASE"/>
    <property type="match status" value="1"/>
</dbReference>
<evidence type="ECO:0000256" key="1">
    <source>
        <dbReference type="SAM" id="Phobius"/>
    </source>
</evidence>
<feature type="transmembrane region" description="Helical" evidence="1">
    <location>
        <begin position="76"/>
        <end position="96"/>
    </location>
</feature>
<evidence type="ECO:0000313" key="3">
    <source>
        <dbReference type="EMBL" id="AAN66658.1"/>
    </source>
</evidence>
<dbReference type="Gene3D" id="3.40.720.10">
    <property type="entry name" value="Alkaline Phosphatase, subunit A"/>
    <property type="match status" value="1"/>
</dbReference>
<dbReference type="Proteomes" id="UP000000556">
    <property type="component" value="Chromosome"/>
</dbReference>
<dbReference type="InterPro" id="IPR052701">
    <property type="entry name" value="GAG_Ulvan_Degrading_Sulfatases"/>
</dbReference>
<dbReference type="InterPro" id="IPR000917">
    <property type="entry name" value="Sulfatase_N"/>
</dbReference>
<feature type="transmembrane region" description="Helical" evidence="1">
    <location>
        <begin position="103"/>
        <end position="121"/>
    </location>
</feature>
<dbReference type="EMBL" id="AE015451">
    <property type="protein sequence ID" value="AAN66658.1"/>
    <property type="molecule type" value="Genomic_DNA"/>
</dbReference>
<feature type="transmembrane region" description="Helical" evidence="1">
    <location>
        <begin position="204"/>
        <end position="223"/>
    </location>
</feature>
<dbReference type="BioCyc" id="PPUT160488:G1G01-1106-MONOMER"/>
<organism evidence="3 4">
    <name type="scientific">Pseudomonas putida (strain ATCC 47054 / DSM 6125 / CFBP 8728 / NCIMB 11950 / KT2440)</name>
    <dbReference type="NCBI Taxonomy" id="160488"/>
    <lineage>
        <taxon>Bacteria</taxon>
        <taxon>Pseudomonadati</taxon>
        <taxon>Pseudomonadota</taxon>
        <taxon>Gammaproteobacteria</taxon>
        <taxon>Pseudomonadales</taxon>
        <taxon>Pseudomonadaceae</taxon>
        <taxon>Pseudomonas</taxon>
    </lineage>
</organism>
<dbReference type="InterPro" id="IPR017850">
    <property type="entry name" value="Alkaline_phosphatase_core_sf"/>
</dbReference>
<evidence type="ECO:0000313" key="4">
    <source>
        <dbReference type="Proteomes" id="UP000000556"/>
    </source>
</evidence>
<dbReference type="SUPFAM" id="SSF53649">
    <property type="entry name" value="Alkaline phosphatase-like"/>
    <property type="match status" value="1"/>
</dbReference>
<dbReference type="PANTHER" id="PTHR43751:SF3">
    <property type="entry name" value="SULFATASE N-TERMINAL DOMAIN-CONTAINING PROTEIN"/>
    <property type="match status" value="1"/>
</dbReference>
<dbReference type="PhylomeDB" id="Q88P20"/>
<dbReference type="eggNOG" id="COG1368">
    <property type="taxonomic scope" value="Bacteria"/>
</dbReference>
<feature type="transmembrane region" description="Helical" evidence="1">
    <location>
        <begin position="168"/>
        <end position="192"/>
    </location>
</feature>
<protein>
    <submittedName>
        <fullName evidence="3">Sulfatase domain protein</fullName>
    </submittedName>
</protein>
<keyword evidence="1" id="KW-1133">Transmembrane helix</keyword>
<keyword evidence="1" id="KW-0472">Membrane</keyword>
<keyword evidence="1" id="KW-0812">Transmembrane</keyword>
<dbReference type="HOGENOM" id="CLU_436699_0_0_6"/>
<reference evidence="3 4" key="1">
    <citation type="journal article" date="2002" name="Environ. Microbiol.">
        <title>Complete genome sequence and comparative analysis of the metabolically versatile Pseudomonas putida KT2440.</title>
        <authorList>
            <person name="Nelson K.E."/>
            <person name="Weinel C."/>
            <person name="Paulsen I.T."/>
            <person name="Dodson R.J."/>
            <person name="Hilbert H."/>
            <person name="Martins dos Santos V.A."/>
            <person name="Fouts D.E."/>
            <person name="Gill S.R."/>
            <person name="Pop M."/>
            <person name="Holmes M."/>
            <person name="Brinkac L."/>
            <person name="Beanan M."/>
            <person name="DeBoy R.T."/>
            <person name="Daugherty S."/>
            <person name="Kolonay J."/>
            <person name="Madupu R."/>
            <person name="Nelson W."/>
            <person name="White O."/>
            <person name="Peterson J."/>
            <person name="Khouri H."/>
            <person name="Hance I."/>
            <person name="Chris Lee P."/>
            <person name="Holtzapple E."/>
            <person name="Scanlan D."/>
            <person name="Tran K."/>
            <person name="Moazzez A."/>
            <person name="Utterback T."/>
            <person name="Rizzo M."/>
            <person name="Lee K."/>
            <person name="Kosack D."/>
            <person name="Moestl D."/>
            <person name="Wedler H."/>
            <person name="Lauber J."/>
            <person name="Stjepandic D."/>
            <person name="Hoheisel J."/>
            <person name="Straetz M."/>
            <person name="Heim S."/>
            <person name="Kiewitz C."/>
            <person name="Eisen J.A."/>
            <person name="Timmis K.N."/>
            <person name="Dusterhoft A."/>
            <person name="Tummler B."/>
            <person name="Fraser C.M."/>
        </authorList>
    </citation>
    <scope>NUCLEOTIDE SEQUENCE [LARGE SCALE GENOMIC DNA]</scope>
    <source>
        <strain evidence="4">ATCC 47054 / DSM 6125 / CFBP 8728 / NCIMB 11950 / KT2440</strain>
    </source>
</reference>
<dbReference type="STRING" id="160488.PP_1033"/>
<dbReference type="PaxDb" id="160488-PP_1033"/>
<name>Q88P20_PSEPK</name>
<reference evidence="3 4" key="2">
    <citation type="journal article" date="2016" name="Environ. Microbiol.">
        <title>The revisited genome of Pseudomonas putida KT2440 enlightens its value as a robust metabolic chassis.</title>
        <authorList>
            <person name="Belda E."/>
            <person name="van Heck R.G."/>
            <person name="Lopez-Sanchez M.J."/>
            <person name="Cruveiller S."/>
            <person name="Barbe V."/>
            <person name="Fraser C."/>
            <person name="Klenk H.P."/>
            <person name="Petersen J."/>
            <person name="Morgat A."/>
            <person name="Nikel P.I."/>
            <person name="Vallenet D."/>
            <person name="Rouy Z."/>
            <person name="Sekowska A."/>
            <person name="Martins Dos Santos V.A."/>
            <person name="de Lorenzo V."/>
            <person name="Danchin A."/>
            <person name="Medigue C."/>
        </authorList>
    </citation>
    <scope>NUCLEOTIDE SEQUENCE [LARGE SCALE GENOMIC DNA]</scope>
    <source>
        <strain evidence="4">ATCC 47054 / DSM 6125 / CFBP 8728 / NCIMB 11950 / KT2440</strain>
    </source>
</reference>
<feature type="transmembrane region" description="Helical" evidence="1">
    <location>
        <begin position="41"/>
        <end position="64"/>
    </location>
</feature>
<dbReference type="PATRIC" id="fig|160488.4.peg.1096"/>